<organism evidence="5 6">
    <name type="scientific">Telmatocola sphagniphila</name>
    <dbReference type="NCBI Taxonomy" id="1123043"/>
    <lineage>
        <taxon>Bacteria</taxon>
        <taxon>Pseudomonadati</taxon>
        <taxon>Planctomycetota</taxon>
        <taxon>Planctomycetia</taxon>
        <taxon>Gemmatales</taxon>
        <taxon>Gemmataceae</taxon>
    </lineage>
</organism>
<feature type="transmembrane region" description="Helical" evidence="2">
    <location>
        <begin position="721"/>
        <end position="740"/>
    </location>
</feature>
<keyword evidence="6" id="KW-1185">Reference proteome</keyword>
<keyword evidence="2" id="KW-1133">Transmembrane helix</keyword>
<feature type="transmembrane region" description="Helical" evidence="2">
    <location>
        <begin position="107"/>
        <end position="125"/>
    </location>
</feature>
<protein>
    <submittedName>
        <fullName evidence="5">BatA and WFA domain-containing protein</fullName>
    </submittedName>
</protein>
<dbReference type="KEGG" id="tsph:KIH39_05270"/>
<proteinExistence type="predicted"/>
<dbReference type="InterPro" id="IPR024163">
    <property type="entry name" value="Aerotolerance_reg_N"/>
</dbReference>
<feature type="domain" description="Aerotolerance regulator N-terminal" evidence="3">
    <location>
        <begin position="54"/>
        <end position="126"/>
    </location>
</feature>
<dbReference type="Proteomes" id="UP000676194">
    <property type="component" value="Chromosome"/>
</dbReference>
<keyword evidence="2" id="KW-0472">Membrane</keyword>
<dbReference type="SUPFAM" id="SSF53300">
    <property type="entry name" value="vWA-like"/>
    <property type="match status" value="1"/>
</dbReference>
<feature type="compositionally biased region" description="Basic and acidic residues" evidence="1">
    <location>
        <begin position="233"/>
        <end position="246"/>
    </location>
</feature>
<feature type="region of interest" description="Disordered" evidence="1">
    <location>
        <begin position="226"/>
        <end position="246"/>
    </location>
</feature>
<dbReference type="Pfam" id="PF13519">
    <property type="entry name" value="VWA_2"/>
    <property type="match status" value="1"/>
</dbReference>
<dbReference type="AlphaFoldDB" id="A0A8E6EZC7"/>
<evidence type="ECO:0000313" key="6">
    <source>
        <dbReference type="Proteomes" id="UP000676194"/>
    </source>
</evidence>
<dbReference type="Gene3D" id="3.40.50.410">
    <property type="entry name" value="von Willebrand factor, type A domain"/>
    <property type="match status" value="1"/>
</dbReference>
<evidence type="ECO:0000256" key="2">
    <source>
        <dbReference type="SAM" id="Phobius"/>
    </source>
</evidence>
<evidence type="ECO:0000259" key="3">
    <source>
        <dbReference type="Pfam" id="PF07584"/>
    </source>
</evidence>
<evidence type="ECO:0000313" key="5">
    <source>
        <dbReference type="EMBL" id="QVL33326.1"/>
    </source>
</evidence>
<name>A0A8E6EZC7_9BACT</name>
<dbReference type="PANTHER" id="PTHR37464">
    <property type="entry name" value="BLL2463 PROTEIN"/>
    <property type="match status" value="1"/>
</dbReference>
<feature type="domain" description="VWFA" evidence="4">
    <location>
        <begin position="139"/>
        <end position="231"/>
    </location>
</feature>
<reference evidence="5" key="1">
    <citation type="submission" date="2021-05" db="EMBL/GenBank/DDBJ databases">
        <title>Complete genome sequence of the cellulolytic planctomycete Telmatocola sphagniphila SP2T and characterization of the first cellulase from planctomycetes.</title>
        <authorList>
            <person name="Rakitin A.L."/>
            <person name="Beletsky A.V."/>
            <person name="Naumoff D.G."/>
            <person name="Kulichevskaya I.S."/>
            <person name="Mardanov A.V."/>
            <person name="Ravin N.V."/>
            <person name="Dedysh S.N."/>
        </authorList>
    </citation>
    <scope>NUCLEOTIDE SEQUENCE</scope>
    <source>
        <strain evidence="5">SP2T</strain>
    </source>
</reference>
<feature type="transmembrane region" description="Helical" evidence="2">
    <location>
        <begin position="54"/>
        <end position="72"/>
    </location>
</feature>
<dbReference type="Pfam" id="PF07584">
    <property type="entry name" value="BatA"/>
    <property type="match status" value="1"/>
</dbReference>
<dbReference type="EMBL" id="CP074694">
    <property type="protein sequence ID" value="QVL33326.1"/>
    <property type="molecule type" value="Genomic_DNA"/>
</dbReference>
<evidence type="ECO:0000256" key="1">
    <source>
        <dbReference type="SAM" id="MobiDB-lite"/>
    </source>
</evidence>
<dbReference type="InterPro" id="IPR036465">
    <property type="entry name" value="vWFA_dom_sf"/>
</dbReference>
<sequence>MLRLLFPVGLVISLLAAIPALVLLILDVSGREAETNAWLEQKIGVSHHFALSDWAAFFLISLPFLILIFYFLKLKRNSYPISSTFLWKKSVEDLHVNRLLQWLRRNVLLLLQILISLLLILAIMGPRLHGMVGGNRHYILMVDNSASMSATDIQPNRLEWAKREALKEIDASTDGDFGMVIVFNATAEIRQSYTSNRTLLRAAVEAIQPTQCPTKLEEALSLAESLANPARSTENEAVRPDNPEKGKERTYAVVEGIDTQVHLFSDGRFADITDFSLANLQMQLHVPEHSPIGSGDNIGITRFDVLRSELDPTKIQVFLRVNNFRNKAANVSVSVDVLAEGKRLMNSRQRTINLPPRKLIPPEEEGKQAKDIPGESTLELEFSNIAENADIVLHAKLNDCKDSFPLDDEAWLVLGVVRKAKILIAGPGNQVLQYFFESNAVKKLADVTFITPAQLKDSASYLDPALSGVYDLVIFDRCAPSTENEMPRAHTLFIGYPPPPWKIDGKGEDRLLVEKIEFPQVRGWNDQHPVMRGITGWHEMELAEALRFEKLPPKTPVLIEGDRELALLFALSRGSYTDLVMAFPLETLDGKWNTRWFLKPGFPLFFRNLLLFMGNVRDASSEETIKPGQVKLIRPGGGVAEIQVKSPKGEIVRLERGNRSDFNFGNTVEQGVYEITWKDQIRRFAVNLFDLNESNIEPRDAIRIGSEDIAAGEARKQPRELWRWALLIGFGFVLIEWFIYNKRIAL</sequence>
<dbReference type="InterPro" id="IPR002035">
    <property type="entry name" value="VWF_A"/>
</dbReference>
<dbReference type="PANTHER" id="PTHR37464:SF1">
    <property type="entry name" value="BLL2463 PROTEIN"/>
    <property type="match status" value="1"/>
</dbReference>
<dbReference type="RefSeq" id="WP_213498216.1">
    <property type="nucleotide sequence ID" value="NZ_CP074694.1"/>
</dbReference>
<accession>A0A8E6EZC7</accession>
<keyword evidence="2" id="KW-0812">Transmembrane</keyword>
<evidence type="ECO:0000259" key="4">
    <source>
        <dbReference type="Pfam" id="PF13519"/>
    </source>
</evidence>
<gene>
    <name evidence="5" type="ORF">KIH39_05270</name>
</gene>